<proteinExistence type="predicted"/>
<protein>
    <submittedName>
        <fullName evidence="2">Uncharacterized protein</fullName>
    </submittedName>
</protein>
<evidence type="ECO:0000256" key="1">
    <source>
        <dbReference type="SAM" id="MobiDB-lite"/>
    </source>
</evidence>
<evidence type="ECO:0000313" key="2">
    <source>
        <dbReference type="EMBL" id="KAF1912950.1"/>
    </source>
</evidence>
<sequence length="541" mass="58940">MSQNGHSTAQNARKNTTKSGPGVPEKIRKTNVPIFKTAPSRHLAFPQQGDITVAEIFAFLPNAVRSHDIAFRFATNGMNNHTAATIANYFRAPEDNKKATANNMCKLIQTPMRACGKYSYTVQTPVDGELKAVVKGWSVGLHQKFNTKSMWEVINGPWDSKKLSLADLNVDVGAHHKLINNVSFASLAVGVHRFPSIEQGDGLNLTRCVLYALTHTEEDFMFPRDFAMLTAHVGAARVQPQHYDEATFNRWRGRAEVPAPATIVRPSPYLAAVSVSRAAAAFIPALSALVTSAVATPFNPGAAAPPTPASISKLRKISKKTIMKPVTERCTAGRTAAQARQTNLVSMVDNGQLLLNGLSPADPAAQYSVSQSLGFAPAFRGEEYFQTIAQRQPSQLGFNPLQAAPLSPAQYDQNTAALVLNCVTDDPGFANEQLEKYGGWKTPTPEEFDTMITNIVTSPPTSWPGYNDFWSRFDSPHNGSTTHSSIPIGGYSAQARFGTDPAQTGDLVPMNNDQVEPEFNFDPDFDFGPEFSFCPYFSFDS</sequence>
<dbReference type="OrthoDB" id="3675232at2759"/>
<organism evidence="2 3">
    <name type="scientific">Ampelomyces quisqualis</name>
    <name type="common">Powdery mildew agent</name>
    <dbReference type="NCBI Taxonomy" id="50730"/>
    <lineage>
        <taxon>Eukaryota</taxon>
        <taxon>Fungi</taxon>
        <taxon>Dikarya</taxon>
        <taxon>Ascomycota</taxon>
        <taxon>Pezizomycotina</taxon>
        <taxon>Dothideomycetes</taxon>
        <taxon>Pleosporomycetidae</taxon>
        <taxon>Pleosporales</taxon>
        <taxon>Pleosporineae</taxon>
        <taxon>Phaeosphaeriaceae</taxon>
        <taxon>Ampelomyces</taxon>
    </lineage>
</organism>
<reference evidence="2" key="1">
    <citation type="journal article" date="2020" name="Stud. Mycol.">
        <title>101 Dothideomycetes genomes: a test case for predicting lifestyles and emergence of pathogens.</title>
        <authorList>
            <person name="Haridas S."/>
            <person name="Albert R."/>
            <person name="Binder M."/>
            <person name="Bloem J."/>
            <person name="Labutti K."/>
            <person name="Salamov A."/>
            <person name="Andreopoulos B."/>
            <person name="Baker S."/>
            <person name="Barry K."/>
            <person name="Bills G."/>
            <person name="Bluhm B."/>
            <person name="Cannon C."/>
            <person name="Castanera R."/>
            <person name="Culley D."/>
            <person name="Daum C."/>
            <person name="Ezra D."/>
            <person name="Gonzalez J."/>
            <person name="Henrissat B."/>
            <person name="Kuo A."/>
            <person name="Liang C."/>
            <person name="Lipzen A."/>
            <person name="Lutzoni F."/>
            <person name="Magnuson J."/>
            <person name="Mondo S."/>
            <person name="Nolan M."/>
            <person name="Ohm R."/>
            <person name="Pangilinan J."/>
            <person name="Park H.-J."/>
            <person name="Ramirez L."/>
            <person name="Alfaro M."/>
            <person name="Sun H."/>
            <person name="Tritt A."/>
            <person name="Yoshinaga Y."/>
            <person name="Zwiers L.-H."/>
            <person name="Turgeon B."/>
            <person name="Goodwin S."/>
            <person name="Spatafora J."/>
            <person name="Crous P."/>
            <person name="Grigoriev I."/>
        </authorList>
    </citation>
    <scope>NUCLEOTIDE SEQUENCE</scope>
    <source>
        <strain evidence="2">HMLAC05119</strain>
    </source>
</reference>
<evidence type="ECO:0000313" key="3">
    <source>
        <dbReference type="Proteomes" id="UP000800096"/>
    </source>
</evidence>
<gene>
    <name evidence="2" type="ORF">BDU57DRAFT_581358</name>
</gene>
<keyword evidence="3" id="KW-1185">Reference proteome</keyword>
<name>A0A6A5QDL5_AMPQU</name>
<dbReference type="EMBL" id="ML979139">
    <property type="protein sequence ID" value="KAF1912950.1"/>
    <property type="molecule type" value="Genomic_DNA"/>
</dbReference>
<feature type="region of interest" description="Disordered" evidence="1">
    <location>
        <begin position="1"/>
        <end position="28"/>
    </location>
</feature>
<dbReference type="AlphaFoldDB" id="A0A6A5QDL5"/>
<dbReference type="Proteomes" id="UP000800096">
    <property type="component" value="Unassembled WGS sequence"/>
</dbReference>
<accession>A0A6A5QDL5</accession>
<feature type="compositionally biased region" description="Polar residues" evidence="1">
    <location>
        <begin position="1"/>
        <end position="19"/>
    </location>
</feature>